<evidence type="ECO:0000256" key="1">
    <source>
        <dbReference type="SAM" id="Phobius"/>
    </source>
</evidence>
<dbReference type="AlphaFoldDB" id="A0AAE3GZ17"/>
<comment type="caution">
    <text evidence="2">The sequence shown here is derived from an EMBL/GenBank/DDBJ whole genome shotgun (WGS) entry which is preliminary data.</text>
</comment>
<feature type="transmembrane region" description="Helical" evidence="1">
    <location>
        <begin position="39"/>
        <end position="59"/>
    </location>
</feature>
<evidence type="ECO:0000313" key="2">
    <source>
        <dbReference type="EMBL" id="MCP2732657.1"/>
    </source>
</evidence>
<feature type="transmembrane region" description="Helical" evidence="1">
    <location>
        <begin position="7"/>
        <end position="27"/>
    </location>
</feature>
<keyword evidence="1" id="KW-0472">Membrane</keyword>
<evidence type="ECO:0000313" key="3">
    <source>
        <dbReference type="Proteomes" id="UP001204953"/>
    </source>
</evidence>
<keyword evidence="1" id="KW-1133">Transmembrane helix</keyword>
<sequence>MKLPRSTLSIFAFGLIVRLLGVLFIWLGDGHDQWWRKALVIVGVVLTIGGIGVLKFLLVKGLGKRRAAKGPQV</sequence>
<organism evidence="2 3">
    <name type="scientific">Limnofasciculus baicalensis BBK-W-15</name>
    <dbReference type="NCBI Taxonomy" id="2699891"/>
    <lineage>
        <taxon>Bacteria</taxon>
        <taxon>Bacillati</taxon>
        <taxon>Cyanobacteriota</taxon>
        <taxon>Cyanophyceae</taxon>
        <taxon>Coleofasciculales</taxon>
        <taxon>Coleofasciculaceae</taxon>
        <taxon>Limnofasciculus</taxon>
        <taxon>Limnofasciculus baicalensis</taxon>
    </lineage>
</organism>
<protein>
    <submittedName>
        <fullName evidence="2">Uncharacterized protein</fullName>
    </submittedName>
</protein>
<proteinExistence type="predicted"/>
<dbReference type="EMBL" id="JAMZMM010000719">
    <property type="protein sequence ID" value="MCP2732657.1"/>
    <property type="molecule type" value="Genomic_DNA"/>
</dbReference>
<name>A0AAE3GZ17_9CYAN</name>
<keyword evidence="3" id="KW-1185">Reference proteome</keyword>
<dbReference type="Proteomes" id="UP001204953">
    <property type="component" value="Unassembled WGS sequence"/>
</dbReference>
<accession>A0AAE3GZ17</accession>
<dbReference type="RefSeq" id="WP_254015360.1">
    <property type="nucleotide sequence ID" value="NZ_JAMZMM010000719.1"/>
</dbReference>
<keyword evidence="1" id="KW-0812">Transmembrane</keyword>
<gene>
    <name evidence="2" type="ORF">NJ959_29945</name>
</gene>
<reference evidence="2" key="1">
    <citation type="submission" date="2022-06" db="EMBL/GenBank/DDBJ databases">
        <title>New cyanobacteria of genus Symplocastrum in benthos of Lake Baikal.</title>
        <authorList>
            <person name="Sorokovikova E."/>
            <person name="Tikhonova I."/>
            <person name="Krasnopeev A."/>
            <person name="Evseev P."/>
            <person name="Gladkikh A."/>
            <person name="Belykh O."/>
        </authorList>
    </citation>
    <scope>NUCLEOTIDE SEQUENCE</scope>
    <source>
        <strain evidence="2">BBK-W-15</strain>
    </source>
</reference>